<dbReference type="GO" id="GO:0004622">
    <property type="term" value="F:phosphatidylcholine lysophospholipase activity"/>
    <property type="evidence" value="ECO:0007669"/>
    <property type="project" value="TreeGrafter"/>
</dbReference>
<dbReference type="RefSeq" id="WP_184792949.1">
    <property type="nucleotide sequence ID" value="NZ_BONT01000104.1"/>
</dbReference>
<dbReference type="InterPro" id="IPR051532">
    <property type="entry name" value="Ester_Hydrolysis_Enzymes"/>
</dbReference>
<dbReference type="AlphaFoldDB" id="A0A841G535"/>
<gene>
    <name evidence="2" type="ORF">HNR73_007768</name>
</gene>
<dbReference type="Gene3D" id="3.40.50.1110">
    <property type="entry name" value="SGNH hydrolase"/>
    <property type="match status" value="1"/>
</dbReference>
<sequence length="271" mass="28699">MSITKPRRRILIAVLAPVLVLIAAAAPLAYLTFLRSPEHTPGDFLADDRGDKPVVLVAGASSVHGIGSADFVSVLRERMGEERTFVNAGHNGDTAADLLARADELVAVRPDHAAILVGTNNVLAAETDEETALSDYRTDLQALAARLDTETGAQLAFYSLQPLGEDLDDDGNRRLARFNQVITEVAASVGAAYLPLNETLTATIRAEGGSQPCGFSLGAAALAGARHYYLGQSWDEVGRANGYTVLTDGVHLNDRGASAAADLAEHWLRGR</sequence>
<name>A0A841G535_9ACTN</name>
<protein>
    <submittedName>
        <fullName evidence="2">Lysophospholipase L1-like esterase</fullName>
    </submittedName>
</protein>
<keyword evidence="3" id="KW-1185">Reference proteome</keyword>
<dbReference type="Proteomes" id="UP000548476">
    <property type="component" value="Unassembled WGS sequence"/>
</dbReference>
<feature type="domain" description="SGNH hydrolase-type esterase" evidence="1">
    <location>
        <begin position="68"/>
        <end position="215"/>
    </location>
</feature>
<dbReference type="PANTHER" id="PTHR30383:SF5">
    <property type="entry name" value="SGNH HYDROLASE-TYPE ESTERASE DOMAIN-CONTAINING PROTEIN"/>
    <property type="match status" value="1"/>
</dbReference>
<comment type="caution">
    <text evidence="2">The sequence shown here is derived from an EMBL/GenBank/DDBJ whole genome shotgun (WGS) entry which is preliminary data.</text>
</comment>
<accession>A0A841G535</accession>
<organism evidence="2 3">
    <name type="scientific">Phytomonospora endophytica</name>
    <dbReference type="NCBI Taxonomy" id="714109"/>
    <lineage>
        <taxon>Bacteria</taxon>
        <taxon>Bacillati</taxon>
        <taxon>Actinomycetota</taxon>
        <taxon>Actinomycetes</taxon>
        <taxon>Micromonosporales</taxon>
        <taxon>Micromonosporaceae</taxon>
        <taxon>Phytomonospora</taxon>
    </lineage>
</organism>
<reference evidence="2 3" key="1">
    <citation type="submission" date="2020-08" db="EMBL/GenBank/DDBJ databases">
        <title>Genomic Encyclopedia of Type Strains, Phase IV (KMG-IV): sequencing the most valuable type-strain genomes for metagenomic binning, comparative biology and taxonomic classification.</title>
        <authorList>
            <person name="Goeker M."/>
        </authorList>
    </citation>
    <scope>NUCLEOTIDE SEQUENCE [LARGE SCALE GENOMIC DNA]</scope>
    <source>
        <strain evidence="2 3">YIM 65646</strain>
    </source>
</reference>
<evidence type="ECO:0000259" key="1">
    <source>
        <dbReference type="Pfam" id="PF13472"/>
    </source>
</evidence>
<dbReference type="Pfam" id="PF13472">
    <property type="entry name" value="Lipase_GDSL_2"/>
    <property type="match status" value="1"/>
</dbReference>
<dbReference type="InterPro" id="IPR036514">
    <property type="entry name" value="SGNH_hydro_sf"/>
</dbReference>
<evidence type="ECO:0000313" key="3">
    <source>
        <dbReference type="Proteomes" id="UP000548476"/>
    </source>
</evidence>
<dbReference type="SUPFAM" id="SSF52266">
    <property type="entry name" value="SGNH hydrolase"/>
    <property type="match status" value="1"/>
</dbReference>
<dbReference type="PANTHER" id="PTHR30383">
    <property type="entry name" value="THIOESTERASE 1/PROTEASE 1/LYSOPHOSPHOLIPASE L1"/>
    <property type="match status" value="1"/>
</dbReference>
<dbReference type="InterPro" id="IPR013830">
    <property type="entry name" value="SGNH_hydro"/>
</dbReference>
<proteinExistence type="predicted"/>
<evidence type="ECO:0000313" key="2">
    <source>
        <dbReference type="EMBL" id="MBB6039869.1"/>
    </source>
</evidence>
<dbReference type="EMBL" id="JACHGT010000027">
    <property type="protein sequence ID" value="MBB6039869.1"/>
    <property type="molecule type" value="Genomic_DNA"/>
</dbReference>